<dbReference type="VEuPathDB" id="FungiDB:CTRG_02717"/>
<dbReference type="EMBL" id="GG692397">
    <property type="protein sequence ID" value="EER33899.1"/>
    <property type="molecule type" value="Genomic_DNA"/>
</dbReference>
<dbReference type="Pfam" id="PF00994">
    <property type="entry name" value="MoCF_biosynth"/>
    <property type="match status" value="1"/>
</dbReference>
<dbReference type="HOGENOM" id="CLU_030805_0_0_1"/>
<protein>
    <recommendedName>
        <fullName evidence="1">MoaB/Mog domain-containing protein</fullName>
    </recommendedName>
</protein>
<dbReference type="AlphaFoldDB" id="C5M8J5"/>
<dbReference type="Gene3D" id="3.40.980.10">
    <property type="entry name" value="MoaB/Mog-like domain"/>
    <property type="match status" value="1"/>
</dbReference>
<gene>
    <name evidence="2" type="ORF">CTRG_02717</name>
</gene>
<dbReference type="OrthoDB" id="448496at2759"/>
<evidence type="ECO:0000313" key="3">
    <source>
        <dbReference type="Proteomes" id="UP000002037"/>
    </source>
</evidence>
<dbReference type="RefSeq" id="XP_002548420.1">
    <property type="nucleotide sequence ID" value="XM_002548374.1"/>
</dbReference>
<dbReference type="KEGG" id="ctp:CTRG_02717"/>
<dbReference type="InterPro" id="IPR036425">
    <property type="entry name" value="MoaB/Mog-like_dom_sf"/>
</dbReference>
<dbReference type="STRING" id="294747.C5M8J5"/>
<dbReference type="GeneID" id="8302106"/>
<dbReference type="SMART" id="SM00852">
    <property type="entry name" value="MoCF_biosynth"/>
    <property type="match status" value="1"/>
</dbReference>
<sequence length="299" mass="34031">MNRLLYHTLTRMTKGNISGKPIRSAGCLIIGDEILNGKILDTNSYNFARFCFKDLSIPLKRTIVCGDDEDDIKKCLDMLIKDDLDFIVTSGGLGSTHDDITYEVISKYFNVDCKLDKEVVDRMNSIRGDYLNKLNPEQKNAFYRMATIPYPTPENSSVKVEKYFLDDKLWFPIVELNEQVYILPGVPQLFTQLIQDMKPMLQSRAISSNLMRRYVSTKTGETQLAPFLTRLQHECDEKFGKGVLKLGSYPHMNLHINTISVIGTNLNKEQLDWVVNSVIENVGGGAKEISQEQEDENSK</sequence>
<proteinExistence type="predicted"/>
<dbReference type="GO" id="GO:0042726">
    <property type="term" value="P:flavin-containing compound metabolic process"/>
    <property type="evidence" value="ECO:0007669"/>
    <property type="project" value="EnsemblFungi"/>
</dbReference>
<dbReference type="SUPFAM" id="SSF53218">
    <property type="entry name" value="Molybdenum cofactor biosynthesis proteins"/>
    <property type="match status" value="1"/>
</dbReference>
<accession>C5M8J5</accession>
<reference evidence="2 3" key="1">
    <citation type="journal article" date="2009" name="Nature">
        <title>Evolution of pathogenicity and sexual reproduction in eight Candida genomes.</title>
        <authorList>
            <person name="Butler G."/>
            <person name="Rasmussen M.D."/>
            <person name="Lin M.F."/>
            <person name="Santos M.A."/>
            <person name="Sakthikumar S."/>
            <person name="Munro C.A."/>
            <person name="Rheinbay E."/>
            <person name="Grabherr M."/>
            <person name="Forche A."/>
            <person name="Reedy J.L."/>
            <person name="Agrafioti I."/>
            <person name="Arnaud M.B."/>
            <person name="Bates S."/>
            <person name="Brown A.J."/>
            <person name="Brunke S."/>
            <person name="Costanzo M.C."/>
            <person name="Fitzpatrick D.A."/>
            <person name="de Groot P.W."/>
            <person name="Harris D."/>
            <person name="Hoyer L.L."/>
            <person name="Hube B."/>
            <person name="Klis F.M."/>
            <person name="Kodira C."/>
            <person name="Lennard N."/>
            <person name="Logue M.E."/>
            <person name="Martin R."/>
            <person name="Neiman A.M."/>
            <person name="Nikolaou E."/>
            <person name="Quail M.A."/>
            <person name="Quinn J."/>
            <person name="Santos M.C."/>
            <person name="Schmitzberger F.F."/>
            <person name="Sherlock G."/>
            <person name="Shah P."/>
            <person name="Silverstein K.A."/>
            <person name="Skrzypek M.S."/>
            <person name="Soll D."/>
            <person name="Staggs R."/>
            <person name="Stansfield I."/>
            <person name="Stumpf M.P."/>
            <person name="Sudbery P.E."/>
            <person name="Srikantha T."/>
            <person name="Zeng Q."/>
            <person name="Berman J."/>
            <person name="Berriman M."/>
            <person name="Heitman J."/>
            <person name="Gow N.A."/>
            <person name="Lorenz M.C."/>
            <person name="Birren B.W."/>
            <person name="Kellis M."/>
            <person name="Cuomo C.A."/>
        </authorList>
    </citation>
    <scope>NUCLEOTIDE SEQUENCE [LARGE SCALE GENOMIC DNA]</scope>
    <source>
        <strain evidence="3">ATCC MYA-3404 / T1</strain>
    </source>
</reference>
<name>C5M8J5_CANTT</name>
<dbReference type="PANTHER" id="PTHR47675">
    <property type="entry name" value="MOLYBDOPTERIN BINDING DOMAIN PROTEIN (AFU_ORTHOLOGUE AFUA_5G11210)"/>
    <property type="match status" value="1"/>
</dbReference>
<feature type="domain" description="MoaB/Mog" evidence="1">
    <location>
        <begin position="26"/>
        <end position="204"/>
    </location>
</feature>
<dbReference type="Proteomes" id="UP000002037">
    <property type="component" value="Unassembled WGS sequence"/>
</dbReference>
<dbReference type="InterPro" id="IPR001453">
    <property type="entry name" value="MoaB/Mog_dom"/>
</dbReference>
<keyword evidence="3" id="KW-1185">Reference proteome</keyword>
<dbReference type="GO" id="GO:0047884">
    <property type="term" value="F:FAD diphosphatase activity"/>
    <property type="evidence" value="ECO:0007669"/>
    <property type="project" value="EnsemblFungi"/>
</dbReference>
<dbReference type="eggNOG" id="KOG2644">
    <property type="taxonomic scope" value="Eukaryota"/>
</dbReference>
<organism evidence="2 3">
    <name type="scientific">Candida tropicalis (strain ATCC MYA-3404 / T1)</name>
    <name type="common">Yeast</name>
    <dbReference type="NCBI Taxonomy" id="294747"/>
    <lineage>
        <taxon>Eukaryota</taxon>
        <taxon>Fungi</taxon>
        <taxon>Dikarya</taxon>
        <taxon>Ascomycota</taxon>
        <taxon>Saccharomycotina</taxon>
        <taxon>Pichiomycetes</taxon>
        <taxon>Debaryomycetaceae</taxon>
        <taxon>Candida/Lodderomyces clade</taxon>
        <taxon>Candida</taxon>
    </lineage>
</organism>
<evidence type="ECO:0000259" key="1">
    <source>
        <dbReference type="SMART" id="SM00852"/>
    </source>
</evidence>
<evidence type="ECO:0000313" key="2">
    <source>
        <dbReference type="EMBL" id="EER33899.1"/>
    </source>
</evidence>
<dbReference type="PANTHER" id="PTHR47675:SF1">
    <property type="entry name" value="MOLYBDOPTERIN BINDING DOMAIN PROTEIN (AFU_ORTHOLOGUE AFUA_5G11210)"/>
    <property type="match status" value="1"/>
</dbReference>